<reference evidence="1" key="1">
    <citation type="journal article" date="2014" name="Front. Microbiol.">
        <title>High frequency of phylogenetically diverse reductive dehalogenase-homologous genes in deep subseafloor sedimentary metagenomes.</title>
        <authorList>
            <person name="Kawai M."/>
            <person name="Futagami T."/>
            <person name="Toyoda A."/>
            <person name="Takaki Y."/>
            <person name="Nishi S."/>
            <person name="Hori S."/>
            <person name="Arai W."/>
            <person name="Tsubouchi T."/>
            <person name="Morono Y."/>
            <person name="Uchiyama I."/>
            <person name="Ito T."/>
            <person name="Fujiyama A."/>
            <person name="Inagaki F."/>
            <person name="Takami H."/>
        </authorList>
    </citation>
    <scope>NUCLEOTIDE SEQUENCE</scope>
    <source>
        <strain evidence="1">Expedition CK06-06</strain>
    </source>
</reference>
<comment type="caution">
    <text evidence="1">The sequence shown here is derived from an EMBL/GenBank/DDBJ whole genome shotgun (WGS) entry which is preliminary data.</text>
</comment>
<accession>X1F7H4</accession>
<proteinExistence type="predicted"/>
<dbReference type="AlphaFoldDB" id="X1F7H4"/>
<sequence>MYAKKFEDTKFEEQFGNEYNILLPKEMTESLQLALV</sequence>
<dbReference type="EMBL" id="BARU01003883">
    <property type="protein sequence ID" value="GAH28490.1"/>
    <property type="molecule type" value="Genomic_DNA"/>
</dbReference>
<evidence type="ECO:0000313" key="1">
    <source>
        <dbReference type="EMBL" id="GAH28490.1"/>
    </source>
</evidence>
<protein>
    <submittedName>
        <fullName evidence="1">Uncharacterized protein</fullName>
    </submittedName>
</protein>
<gene>
    <name evidence="1" type="ORF">S03H2_08114</name>
</gene>
<feature type="non-terminal residue" evidence="1">
    <location>
        <position position="36"/>
    </location>
</feature>
<organism evidence="1">
    <name type="scientific">marine sediment metagenome</name>
    <dbReference type="NCBI Taxonomy" id="412755"/>
    <lineage>
        <taxon>unclassified sequences</taxon>
        <taxon>metagenomes</taxon>
        <taxon>ecological metagenomes</taxon>
    </lineage>
</organism>
<name>X1F7H4_9ZZZZ</name>